<evidence type="ECO:0000313" key="4">
    <source>
        <dbReference type="EMBL" id="OOE40909.1"/>
    </source>
</evidence>
<dbReference type="AlphaFoldDB" id="A0AB36K1L1"/>
<dbReference type="Gene3D" id="3.40.630.30">
    <property type="match status" value="1"/>
</dbReference>
<sequence length="165" mass="19200">MHLTFRPINLETDFANCVAARRDAFVCSLGSDEGFEDFLTGYYERVSERMNQPEWFYRHIFVDGEWAGQLEFRSTSTEPETGYVHLIYLAPAFRGRGLASLLQRYIETTLTNAGCRRAMLSVSRDNHRALAFYRQHGWEFVRANPKHAKTDFYQCLLSSDDVEHD</sequence>
<protein>
    <submittedName>
        <fullName evidence="4">N-acetyltransferase</fullName>
    </submittedName>
</protein>
<keyword evidence="1" id="KW-0808">Transferase</keyword>
<dbReference type="CDD" id="cd04301">
    <property type="entry name" value="NAT_SF"/>
    <property type="match status" value="1"/>
</dbReference>
<dbReference type="PANTHER" id="PTHR43877:SF2">
    <property type="entry name" value="AMINOALKYLPHOSPHONATE N-ACETYLTRANSFERASE-RELATED"/>
    <property type="match status" value="1"/>
</dbReference>
<dbReference type="InterPro" id="IPR050832">
    <property type="entry name" value="Bact_Acetyltransf"/>
</dbReference>
<accession>A0AB36K1L1</accession>
<dbReference type="InterPro" id="IPR016181">
    <property type="entry name" value="Acyl_CoA_acyltransferase"/>
</dbReference>
<dbReference type="EMBL" id="MUEO01000064">
    <property type="protein sequence ID" value="OOE40909.1"/>
    <property type="molecule type" value="Genomic_DNA"/>
</dbReference>
<evidence type="ECO:0000259" key="3">
    <source>
        <dbReference type="PROSITE" id="PS51186"/>
    </source>
</evidence>
<dbReference type="Pfam" id="PF00583">
    <property type="entry name" value="Acetyltransf_1"/>
    <property type="match status" value="1"/>
</dbReference>
<dbReference type="PANTHER" id="PTHR43877">
    <property type="entry name" value="AMINOALKYLPHOSPHONATE N-ACETYLTRANSFERASE-RELATED-RELATED"/>
    <property type="match status" value="1"/>
</dbReference>
<feature type="domain" description="N-acetyltransferase" evidence="3">
    <location>
        <begin position="3"/>
        <end position="158"/>
    </location>
</feature>
<dbReference type="Proteomes" id="UP000188726">
    <property type="component" value="Unassembled WGS sequence"/>
</dbReference>
<evidence type="ECO:0000313" key="5">
    <source>
        <dbReference type="Proteomes" id="UP000188726"/>
    </source>
</evidence>
<dbReference type="InterPro" id="IPR000182">
    <property type="entry name" value="GNAT_dom"/>
</dbReference>
<organism evidence="4 5">
    <name type="scientific">Salinivibrio kushneri</name>
    <dbReference type="NCBI Taxonomy" id="1908198"/>
    <lineage>
        <taxon>Bacteria</taxon>
        <taxon>Pseudomonadati</taxon>
        <taxon>Pseudomonadota</taxon>
        <taxon>Gammaproteobacteria</taxon>
        <taxon>Vibrionales</taxon>
        <taxon>Vibrionaceae</taxon>
        <taxon>Salinivibrio</taxon>
    </lineage>
</organism>
<proteinExistence type="predicted"/>
<dbReference type="GO" id="GO:0016747">
    <property type="term" value="F:acyltransferase activity, transferring groups other than amino-acyl groups"/>
    <property type="evidence" value="ECO:0007669"/>
    <property type="project" value="InterPro"/>
</dbReference>
<evidence type="ECO:0000256" key="2">
    <source>
        <dbReference type="ARBA" id="ARBA00023315"/>
    </source>
</evidence>
<gene>
    <name evidence="4" type="ORF">BZG09_16030</name>
</gene>
<comment type="caution">
    <text evidence="4">The sequence shown here is derived from an EMBL/GenBank/DDBJ whole genome shotgun (WGS) entry which is preliminary data.</text>
</comment>
<keyword evidence="2" id="KW-0012">Acyltransferase</keyword>
<dbReference type="PROSITE" id="PS51186">
    <property type="entry name" value="GNAT"/>
    <property type="match status" value="1"/>
</dbReference>
<dbReference type="SUPFAM" id="SSF55729">
    <property type="entry name" value="Acyl-CoA N-acyltransferases (Nat)"/>
    <property type="match status" value="1"/>
</dbReference>
<name>A0AB36K1L1_9GAMM</name>
<dbReference type="RefSeq" id="WP_077459595.1">
    <property type="nucleotide sequence ID" value="NZ_MUEN01000163.1"/>
</dbReference>
<evidence type="ECO:0000256" key="1">
    <source>
        <dbReference type="ARBA" id="ARBA00022679"/>
    </source>
</evidence>
<reference evidence="4 5" key="1">
    <citation type="journal article" date="2017" name="Genome Announc.">
        <title>Draft Genome Sequences of Salinivibrio proteolyticus, Salinivibrio sharmensis, Salinivibrio siamensis, Salinivibrio costicola subsp. alcaliphilus, Salinivibrio costicola subsp. vallismortis, and 29 New Isolates Belonging to the Genus Salinivibrio.</title>
        <authorList>
            <person name="Lopez-Hermoso C."/>
            <person name="de la Haba R.R."/>
            <person name="Sanchez-Porro C."/>
            <person name="Bayliss S.C."/>
            <person name="Feil E.J."/>
            <person name="Ventosa A."/>
        </authorList>
    </citation>
    <scope>NUCLEOTIDE SEQUENCE [LARGE SCALE GENOMIC DNA]</scope>
    <source>
        <strain evidence="4 5">IC202</strain>
    </source>
</reference>